<dbReference type="PANTHER" id="PTHR43584">
    <property type="entry name" value="NUCLEOTIDYL TRANSFERASE"/>
    <property type="match status" value="1"/>
</dbReference>
<evidence type="ECO:0000256" key="6">
    <source>
        <dbReference type="ARBA" id="ARBA00048493"/>
    </source>
</evidence>
<name>A1RWB6_THEPD</name>
<keyword evidence="2" id="KW-0548">Nucleotidyltransferase</keyword>
<evidence type="ECO:0000256" key="5">
    <source>
        <dbReference type="ARBA" id="ARBA00048247"/>
    </source>
</evidence>
<dbReference type="EMBL" id="CP000505">
    <property type="protein sequence ID" value="ABL77496.1"/>
    <property type="molecule type" value="Genomic_DNA"/>
</dbReference>
<dbReference type="HOGENOM" id="CLU_029499_0_1_2"/>
<proteinExistence type="predicted"/>
<dbReference type="InterPro" id="IPR011004">
    <property type="entry name" value="Trimer_LpxA-like_sf"/>
</dbReference>
<dbReference type="Gene3D" id="2.160.10.10">
    <property type="entry name" value="Hexapeptide repeat proteins"/>
    <property type="match status" value="1"/>
</dbReference>
<reference evidence="8" key="1">
    <citation type="journal article" date="2008" name="J. Bacteriol.">
        <title>Genome sequence of Thermofilum pendens reveals an exceptional loss of biosynthetic pathways without genome reduction.</title>
        <authorList>
            <person name="Anderson I."/>
            <person name="Rodriguez J."/>
            <person name="Susanti D."/>
            <person name="Porat I."/>
            <person name="Reich C."/>
            <person name="Ulrich L.E."/>
            <person name="Elkins J.G."/>
            <person name="Mavromatis K."/>
            <person name="Lykidis A."/>
            <person name="Kim E."/>
            <person name="Thompson L.S."/>
            <person name="Nolan M."/>
            <person name="Land M."/>
            <person name="Copeland A."/>
            <person name="Lapidus A."/>
            <person name="Lucas S."/>
            <person name="Detter C."/>
            <person name="Zhulin I.B."/>
            <person name="Olsen G.J."/>
            <person name="Whitman W."/>
            <person name="Mukhopadhyay B."/>
            <person name="Bristow J."/>
            <person name="Kyrpides N."/>
        </authorList>
    </citation>
    <scope>NUCLEOTIDE SEQUENCE [LARGE SCALE GENOMIC DNA]</scope>
    <source>
        <strain evidence="8">DSM 2475 / Hrk 5</strain>
    </source>
</reference>
<keyword evidence="3" id="KW-0511">Multifunctional enzyme</keyword>
<keyword evidence="4" id="KW-0012">Acyltransferase</keyword>
<keyword evidence="1 7" id="KW-0808">Transferase</keyword>
<organism evidence="7 8">
    <name type="scientific">Thermofilum pendens (strain DSM 2475 / Hrk 5)</name>
    <dbReference type="NCBI Taxonomy" id="368408"/>
    <lineage>
        <taxon>Archaea</taxon>
        <taxon>Thermoproteota</taxon>
        <taxon>Thermoprotei</taxon>
        <taxon>Thermofilales</taxon>
        <taxon>Thermofilaceae</taxon>
        <taxon>Thermofilum</taxon>
    </lineage>
</organism>
<evidence type="ECO:0000256" key="2">
    <source>
        <dbReference type="ARBA" id="ARBA00022695"/>
    </source>
</evidence>
<dbReference type="SUPFAM" id="SSF51161">
    <property type="entry name" value="Trimeric LpxA-like enzymes"/>
    <property type="match status" value="1"/>
</dbReference>
<evidence type="ECO:0000313" key="8">
    <source>
        <dbReference type="Proteomes" id="UP000000641"/>
    </source>
</evidence>
<evidence type="ECO:0000256" key="4">
    <source>
        <dbReference type="ARBA" id="ARBA00023315"/>
    </source>
</evidence>
<evidence type="ECO:0000313" key="7">
    <source>
        <dbReference type="EMBL" id="ABL77496.1"/>
    </source>
</evidence>
<sequence length="377" mass="41024">MRPLNEGYHKFMLKISGNPIFFYPLSSLLQAAGQRVILVVDREMQIDWVKEFLREKNYAHVEVRVQPGESLEDAFLTATKDVSDEWFLLVFGDVVAPPEALRMLMETYEESQRPSALVIPRAEMSTYGVAYLSGMSIKKVYPGGDVGDSSFVLGGAFVLPVQFLELVENGSGFFEALNTVVDKMGMDAALWTGSWVAVDYPWDLISALYEILGSSCKSVIHPGARVSPLAVLEGCVIVEEGAYIDHYAVVRGPAYIGRNVLVGKGAFVREYTSLEEGSTVGAFSEVKRSVLEPSATAGSYSLIVDSVLGPYSVAEPRTTVISEIRGEKRIARPLPLQGVLSKKRKLGVFVAPRGRIAAGSVVGPGVLIHGDGRVEEV</sequence>
<dbReference type="GO" id="GO:0003977">
    <property type="term" value="F:UDP-N-acetylglucosamine diphosphorylase activity"/>
    <property type="evidence" value="ECO:0007669"/>
    <property type="project" value="UniProtKB-EC"/>
</dbReference>
<dbReference type="GO" id="GO:0019134">
    <property type="term" value="F:glucosamine-1-phosphate N-acetyltransferase activity"/>
    <property type="evidence" value="ECO:0007669"/>
    <property type="project" value="UniProtKB-EC"/>
</dbReference>
<dbReference type="EnsemblBacteria" id="ABL77496">
    <property type="protein sequence ID" value="ABL77496"/>
    <property type="gene ID" value="Tpen_0086"/>
</dbReference>
<comment type="catalytic activity">
    <reaction evidence="5">
        <text>alpha-D-glucosamine 1-phosphate + acetyl-CoA = N-acetyl-alpha-D-glucosamine 1-phosphate + CoA + H(+)</text>
        <dbReference type="Rhea" id="RHEA:13725"/>
        <dbReference type="ChEBI" id="CHEBI:15378"/>
        <dbReference type="ChEBI" id="CHEBI:57287"/>
        <dbReference type="ChEBI" id="CHEBI:57288"/>
        <dbReference type="ChEBI" id="CHEBI:57776"/>
        <dbReference type="ChEBI" id="CHEBI:58516"/>
        <dbReference type="EC" id="2.3.1.157"/>
    </reaction>
</comment>
<protein>
    <submittedName>
        <fullName evidence="7">Sugar-phosphate nucleotidyl transferase</fullName>
    </submittedName>
</protein>
<evidence type="ECO:0000256" key="1">
    <source>
        <dbReference type="ARBA" id="ARBA00022679"/>
    </source>
</evidence>
<dbReference type="STRING" id="368408.Tpen_0086"/>
<dbReference type="Proteomes" id="UP000000641">
    <property type="component" value="Chromosome"/>
</dbReference>
<evidence type="ECO:0000256" key="3">
    <source>
        <dbReference type="ARBA" id="ARBA00023268"/>
    </source>
</evidence>
<gene>
    <name evidence="7" type="ordered locus">Tpen_0086</name>
</gene>
<dbReference type="SUPFAM" id="SSF53448">
    <property type="entry name" value="Nucleotide-diphospho-sugar transferases"/>
    <property type="match status" value="1"/>
</dbReference>
<accession>A1RWB6</accession>
<dbReference type="eggNOG" id="arCOG00666">
    <property type="taxonomic scope" value="Archaea"/>
</dbReference>
<dbReference type="KEGG" id="tpe:Tpen_0086"/>
<dbReference type="Gene3D" id="3.90.550.10">
    <property type="entry name" value="Spore Coat Polysaccharide Biosynthesis Protein SpsA, Chain A"/>
    <property type="match status" value="1"/>
</dbReference>
<dbReference type="PANTHER" id="PTHR43584:SF8">
    <property type="entry name" value="N-ACETYLMURAMATE ALPHA-1-PHOSPHATE URIDYLYLTRANSFERASE"/>
    <property type="match status" value="1"/>
</dbReference>
<dbReference type="AlphaFoldDB" id="A1RWB6"/>
<comment type="catalytic activity">
    <reaction evidence="6">
        <text>N-acetyl-alpha-D-glucosamine 1-phosphate + UTP + H(+) = UDP-N-acetyl-alpha-D-glucosamine + diphosphate</text>
        <dbReference type="Rhea" id="RHEA:13509"/>
        <dbReference type="ChEBI" id="CHEBI:15378"/>
        <dbReference type="ChEBI" id="CHEBI:33019"/>
        <dbReference type="ChEBI" id="CHEBI:46398"/>
        <dbReference type="ChEBI" id="CHEBI:57705"/>
        <dbReference type="ChEBI" id="CHEBI:57776"/>
        <dbReference type="EC" id="2.7.7.23"/>
    </reaction>
</comment>
<keyword evidence="8" id="KW-1185">Reference proteome</keyword>
<dbReference type="InterPro" id="IPR029044">
    <property type="entry name" value="Nucleotide-diphossugar_trans"/>
</dbReference>
<dbReference type="InterPro" id="IPR050065">
    <property type="entry name" value="GlmU-like"/>
</dbReference>